<protein>
    <submittedName>
        <fullName evidence="2">Nascent polypeptide-associated complex subunit muscle-specific form-like</fullName>
    </submittedName>
</protein>
<name>A0A3M7QXI8_BRAPC</name>
<dbReference type="AlphaFoldDB" id="A0A3M7QXI8"/>
<evidence type="ECO:0000313" key="2">
    <source>
        <dbReference type="EMBL" id="RNA16013.1"/>
    </source>
</evidence>
<evidence type="ECO:0000256" key="1">
    <source>
        <dbReference type="SAM" id="MobiDB-lite"/>
    </source>
</evidence>
<organism evidence="2 3">
    <name type="scientific">Brachionus plicatilis</name>
    <name type="common">Marine rotifer</name>
    <name type="synonym">Brachionus muelleri</name>
    <dbReference type="NCBI Taxonomy" id="10195"/>
    <lineage>
        <taxon>Eukaryota</taxon>
        <taxon>Metazoa</taxon>
        <taxon>Spiralia</taxon>
        <taxon>Gnathifera</taxon>
        <taxon>Rotifera</taxon>
        <taxon>Eurotatoria</taxon>
        <taxon>Monogononta</taxon>
        <taxon>Pseudotrocha</taxon>
        <taxon>Ploima</taxon>
        <taxon>Brachionidae</taxon>
        <taxon>Brachionus</taxon>
    </lineage>
</organism>
<keyword evidence="3" id="KW-1185">Reference proteome</keyword>
<dbReference type="EMBL" id="REGN01004833">
    <property type="protein sequence ID" value="RNA16013.1"/>
    <property type="molecule type" value="Genomic_DNA"/>
</dbReference>
<evidence type="ECO:0000313" key="3">
    <source>
        <dbReference type="Proteomes" id="UP000276133"/>
    </source>
</evidence>
<feature type="region of interest" description="Disordered" evidence="1">
    <location>
        <begin position="268"/>
        <end position="290"/>
    </location>
</feature>
<feature type="compositionally biased region" description="Acidic residues" evidence="1">
    <location>
        <begin position="281"/>
        <end position="290"/>
    </location>
</feature>
<gene>
    <name evidence="2" type="ORF">BpHYR1_048820</name>
</gene>
<dbReference type="OrthoDB" id="3039988at2759"/>
<accession>A0A3M7QXI8</accession>
<reference evidence="2 3" key="1">
    <citation type="journal article" date="2018" name="Sci. Rep.">
        <title>Genomic signatures of local adaptation to the degree of environmental predictability in rotifers.</title>
        <authorList>
            <person name="Franch-Gras L."/>
            <person name="Hahn C."/>
            <person name="Garcia-Roger E.M."/>
            <person name="Carmona M.J."/>
            <person name="Serra M."/>
            <person name="Gomez A."/>
        </authorList>
    </citation>
    <scope>NUCLEOTIDE SEQUENCE [LARGE SCALE GENOMIC DNA]</scope>
    <source>
        <strain evidence="2">HYR1</strain>
    </source>
</reference>
<sequence>MILEKYLKITFANVSNAYINQKNELIIRTSTLEDIDYIKEKWPTDAFRHGLKRIDTNPKFYIALYNVSTDFDVDDVDNKNYMLENYKITTIIGHSYIKISPWKFDIQPDQCYHCQKFVHFITSCPDIKKKPTCLRCANDHSHKNCRITDPNQFKCSNCGEKHSAVSKSCSHMIEEVKRNKETLDKKTKRTVSKTYRVESAAPNHSGNLTSQQIAIPVTKLIMLMIYIVKDLNIIHESIYENPQYLINIISNHFGPLFAKMFESYLRQPSSDENNESNTIESENEMFCNDD</sequence>
<proteinExistence type="predicted"/>
<comment type="caution">
    <text evidence="2">The sequence shown here is derived from an EMBL/GenBank/DDBJ whole genome shotgun (WGS) entry which is preliminary data.</text>
</comment>
<dbReference type="Proteomes" id="UP000276133">
    <property type="component" value="Unassembled WGS sequence"/>
</dbReference>